<dbReference type="EMBL" id="JYDH01000043">
    <property type="protein sequence ID" value="KRY36383.1"/>
    <property type="molecule type" value="Genomic_DNA"/>
</dbReference>
<dbReference type="Proteomes" id="UP000054776">
    <property type="component" value="Unassembled WGS sequence"/>
</dbReference>
<gene>
    <name evidence="1" type="ORF">T01_2385</name>
</gene>
<protein>
    <submittedName>
        <fullName evidence="1">Uncharacterized protein</fullName>
    </submittedName>
</protein>
<sequence>MSLFGTLQVSVAARYEIYSPPSIIEEFTASFAVNRWIMDAADNWQSVVDEDMFSLCIDFFILIPHFDMLFDQLKALS</sequence>
<organism evidence="1 2">
    <name type="scientific">Trichinella spiralis</name>
    <name type="common">Trichina worm</name>
    <dbReference type="NCBI Taxonomy" id="6334"/>
    <lineage>
        <taxon>Eukaryota</taxon>
        <taxon>Metazoa</taxon>
        <taxon>Ecdysozoa</taxon>
        <taxon>Nematoda</taxon>
        <taxon>Enoplea</taxon>
        <taxon>Dorylaimia</taxon>
        <taxon>Trichinellida</taxon>
        <taxon>Trichinellidae</taxon>
        <taxon>Trichinella</taxon>
    </lineage>
</organism>
<comment type="caution">
    <text evidence="1">The sequence shown here is derived from an EMBL/GenBank/DDBJ whole genome shotgun (WGS) entry which is preliminary data.</text>
</comment>
<dbReference type="InParanoid" id="A0A0V1BHP8"/>
<proteinExistence type="predicted"/>
<name>A0A0V1BHP8_TRISP</name>
<keyword evidence="2" id="KW-1185">Reference proteome</keyword>
<reference evidence="1 2" key="1">
    <citation type="submission" date="2015-01" db="EMBL/GenBank/DDBJ databases">
        <title>Evolution of Trichinella species and genotypes.</title>
        <authorList>
            <person name="Korhonen P.K."/>
            <person name="Edoardo P."/>
            <person name="Giuseppe L.R."/>
            <person name="Gasser R.B."/>
        </authorList>
    </citation>
    <scope>NUCLEOTIDE SEQUENCE [LARGE SCALE GENOMIC DNA]</scope>
    <source>
        <strain evidence="1">ISS3</strain>
    </source>
</reference>
<evidence type="ECO:0000313" key="1">
    <source>
        <dbReference type="EMBL" id="KRY36383.1"/>
    </source>
</evidence>
<accession>A0A0V1BHP8</accession>
<evidence type="ECO:0000313" key="2">
    <source>
        <dbReference type="Proteomes" id="UP000054776"/>
    </source>
</evidence>
<dbReference type="AlphaFoldDB" id="A0A0V1BHP8"/>